<dbReference type="STRING" id="135208.A0A4Y9ZWS9"/>
<sequence>MMHSFLEMSLVPGVPVSLRNIPAKYNITIHFIYYAYTFYTGLLEEQTLVEMSLAPGMPVSLRNIPAKYNITIHFIYYAYTFYTGLLEEQTLVEMSLAPGMPVSLRNIPAKTSAALQDLIYYAYTFYTGLLEEQTLVEMSLAPGMPVSLRNIPAKYNITIRLWTHGFHCILQNLRRSMHTPSTPACLRSTTLLDLKQSWLEALGDLARYHMPVAAMISVPA</sequence>
<accession>A0A4Y9ZWS9</accession>
<evidence type="ECO:0000313" key="2">
    <source>
        <dbReference type="Proteomes" id="UP000298061"/>
    </source>
</evidence>
<gene>
    <name evidence="1" type="ORF">EWM64_g6053</name>
</gene>
<dbReference type="OrthoDB" id="3065501at2759"/>
<dbReference type="EMBL" id="SFCI01000782">
    <property type="protein sequence ID" value="TFY77959.1"/>
    <property type="molecule type" value="Genomic_DNA"/>
</dbReference>
<dbReference type="AlphaFoldDB" id="A0A4Y9ZWS9"/>
<reference evidence="1 2" key="1">
    <citation type="submission" date="2019-02" db="EMBL/GenBank/DDBJ databases">
        <title>Genome sequencing of the rare red list fungi Hericium alpestre (H. flagellum).</title>
        <authorList>
            <person name="Buettner E."/>
            <person name="Kellner H."/>
        </authorList>
    </citation>
    <scope>NUCLEOTIDE SEQUENCE [LARGE SCALE GENOMIC DNA]</scope>
    <source>
        <strain evidence="1 2">DSM 108284</strain>
    </source>
</reference>
<keyword evidence="2" id="KW-1185">Reference proteome</keyword>
<evidence type="ECO:0000313" key="1">
    <source>
        <dbReference type="EMBL" id="TFY77959.1"/>
    </source>
</evidence>
<proteinExistence type="predicted"/>
<organism evidence="1 2">
    <name type="scientific">Hericium alpestre</name>
    <dbReference type="NCBI Taxonomy" id="135208"/>
    <lineage>
        <taxon>Eukaryota</taxon>
        <taxon>Fungi</taxon>
        <taxon>Dikarya</taxon>
        <taxon>Basidiomycota</taxon>
        <taxon>Agaricomycotina</taxon>
        <taxon>Agaricomycetes</taxon>
        <taxon>Russulales</taxon>
        <taxon>Hericiaceae</taxon>
        <taxon>Hericium</taxon>
    </lineage>
</organism>
<name>A0A4Y9ZWS9_9AGAM</name>
<comment type="caution">
    <text evidence="1">The sequence shown here is derived from an EMBL/GenBank/DDBJ whole genome shotgun (WGS) entry which is preliminary data.</text>
</comment>
<protein>
    <submittedName>
        <fullName evidence="1">Uncharacterized protein</fullName>
    </submittedName>
</protein>
<dbReference type="Proteomes" id="UP000298061">
    <property type="component" value="Unassembled WGS sequence"/>
</dbReference>